<organism evidence="2 3">
    <name type="scientific">Bradyrhizobium japonicum</name>
    <dbReference type="NCBI Taxonomy" id="375"/>
    <lineage>
        <taxon>Bacteria</taxon>
        <taxon>Pseudomonadati</taxon>
        <taxon>Pseudomonadota</taxon>
        <taxon>Alphaproteobacteria</taxon>
        <taxon>Hyphomicrobiales</taxon>
        <taxon>Nitrobacteraceae</taxon>
        <taxon>Bradyrhizobium</taxon>
    </lineage>
</organism>
<evidence type="ECO:0000313" key="3">
    <source>
        <dbReference type="Proteomes" id="UP000030377"/>
    </source>
</evidence>
<dbReference type="Proteomes" id="UP000030377">
    <property type="component" value="Unassembled WGS sequence"/>
</dbReference>
<feature type="chain" id="PRO_5002005528" description="DUF3551 domain-containing protein" evidence="1">
    <location>
        <begin position="25"/>
        <end position="96"/>
    </location>
</feature>
<dbReference type="Pfam" id="PF12071">
    <property type="entry name" value="DUF3551"/>
    <property type="match status" value="1"/>
</dbReference>
<dbReference type="EMBL" id="JRPN01000001">
    <property type="protein sequence ID" value="KGT81805.1"/>
    <property type="molecule type" value="Genomic_DNA"/>
</dbReference>
<gene>
    <name evidence="2" type="ORF">MA20_02210</name>
</gene>
<protein>
    <recommendedName>
        <fullName evidence="4">DUF3551 domain-containing protein</fullName>
    </recommendedName>
</protein>
<dbReference type="InterPro" id="IPR021937">
    <property type="entry name" value="DUF3551"/>
</dbReference>
<keyword evidence="1" id="KW-0732">Signal</keyword>
<proteinExistence type="predicted"/>
<feature type="signal peptide" evidence="1">
    <location>
        <begin position="1"/>
        <end position="24"/>
    </location>
</feature>
<reference evidence="2 3" key="1">
    <citation type="submission" date="2014-09" db="EMBL/GenBank/DDBJ databases">
        <title>Draft genome of Bradyrhizobium japonicum Is-34.</title>
        <authorList>
            <person name="Tsurumaru H."/>
            <person name="Yamakawa T."/>
            <person name="Hashimoto S."/>
            <person name="Okizaki K."/>
            <person name="Kanesaki Y."/>
            <person name="Yoshikawa H."/>
            <person name="Yajima S."/>
        </authorList>
    </citation>
    <scope>NUCLEOTIDE SEQUENCE [LARGE SCALE GENOMIC DNA]</scope>
    <source>
        <strain evidence="2 3">Is-34</strain>
    </source>
</reference>
<sequence length="96" mass="10655">MTRLLFAIVSVSSILVSTTSISLAAGRHYRQGYVAPSGPYDLYCLQGRIWGYPGNCQFATYEQCMATASGINAYCGVNPTYAFAQQRDPRGQWYPR</sequence>
<evidence type="ECO:0000256" key="1">
    <source>
        <dbReference type="SAM" id="SignalP"/>
    </source>
</evidence>
<comment type="caution">
    <text evidence="2">The sequence shown here is derived from an EMBL/GenBank/DDBJ whole genome shotgun (WGS) entry which is preliminary data.</text>
</comment>
<dbReference type="RefSeq" id="WP_028156436.1">
    <property type="nucleotide sequence ID" value="NZ_JANUDC010000001.1"/>
</dbReference>
<dbReference type="AlphaFoldDB" id="A0A0A3Y573"/>
<accession>A0A0A3Y573</accession>
<evidence type="ECO:0008006" key="4">
    <source>
        <dbReference type="Google" id="ProtNLM"/>
    </source>
</evidence>
<evidence type="ECO:0000313" key="2">
    <source>
        <dbReference type="EMBL" id="KGT81805.1"/>
    </source>
</evidence>
<name>A0A0A3Y573_BRAJP</name>